<dbReference type="AlphaFoldDB" id="K2J981"/>
<organism evidence="2 3">
    <name type="scientific">Idiomarina xiamenensis 10-D-4</name>
    <dbReference type="NCBI Taxonomy" id="740709"/>
    <lineage>
        <taxon>Bacteria</taxon>
        <taxon>Pseudomonadati</taxon>
        <taxon>Pseudomonadota</taxon>
        <taxon>Gammaproteobacteria</taxon>
        <taxon>Alteromonadales</taxon>
        <taxon>Idiomarinaceae</taxon>
        <taxon>Idiomarina</taxon>
    </lineage>
</organism>
<name>K2J981_9GAMM</name>
<proteinExistence type="predicted"/>
<dbReference type="RefSeq" id="WP_008489959.1">
    <property type="nucleotide sequence ID" value="NZ_AMRG01000022.1"/>
</dbReference>
<keyword evidence="3" id="KW-1185">Reference proteome</keyword>
<dbReference type="Proteomes" id="UP000014115">
    <property type="component" value="Unassembled WGS sequence"/>
</dbReference>
<protein>
    <submittedName>
        <fullName evidence="2">Uncharacterized protein</fullName>
    </submittedName>
</protein>
<comment type="caution">
    <text evidence="2">The sequence shown here is derived from an EMBL/GenBank/DDBJ whole genome shotgun (WGS) entry which is preliminary data.</text>
</comment>
<accession>K2J981</accession>
<dbReference type="EMBL" id="AMRG01000022">
    <property type="protein sequence ID" value="EKE79716.1"/>
    <property type="molecule type" value="Genomic_DNA"/>
</dbReference>
<evidence type="ECO:0000313" key="2">
    <source>
        <dbReference type="EMBL" id="EKE79716.1"/>
    </source>
</evidence>
<dbReference type="STRING" id="740709.A10D4_12689"/>
<evidence type="ECO:0000256" key="1">
    <source>
        <dbReference type="SAM" id="MobiDB-lite"/>
    </source>
</evidence>
<gene>
    <name evidence="2" type="ORF">A10D4_12689</name>
</gene>
<feature type="region of interest" description="Disordered" evidence="1">
    <location>
        <begin position="41"/>
        <end position="60"/>
    </location>
</feature>
<sequence>MSNKSVEVVLSHPARINGEKHQVTGEPIAVDERIAKQLADAGALAQQKPDDDSDSDDGLAKQNKADLIDIAKQLGIDVPSNANKADIIALIEREKGE</sequence>
<reference evidence="2 3" key="1">
    <citation type="journal article" date="2012" name="J. Bacteriol.">
        <title>Genome Sequence of Idiomarina xiamenensis Type Strain 10-D-4.</title>
        <authorList>
            <person name="Lai Q."/>
            <person name="Wang L."/>
            <person name="Wang W."/>
            <person name="Shao Z."/>
        </authorList>
    </citation>
    <scope>NUCLEOTIDE SEQUENCE [LARGE SCALE GENOMIC DNA]</scope>
    <source>
        <strain evidence="2 3">10-D-4</strain>
    </source>
</reference>
<dbReference type="PATRIC" id="fig|740709.3.peg.2561"/>
<evidence type="ECO:0000313" key="3">
    <source>
        <dbReference type="Proteomes" id="UP000014115"/>
    </source>
</evidence>